<organism evidence="1">
    <name type="scientific">Arundo donax</name>
    <name type="common">Giant reed</name>
    <name type="synonym">Donax arundinaceus</name>
    <dbReference type="NCBI Taxonomy" id="35708"/>
    <lineage>
        <taxon>Eukaryota</taxon>
        <taxon>Viridiplantae</taxon>
        <taxon>Streptophyta</taxon>
        <taxon>Embryophyta</taxon>
        <taxon>Tracheophyta</taxon>
        <taxon>Spermatophyta</taxon>
        <taxon>Magnoliopsida</taxon>
        <taxon>Liliopsida</taxon>
        <taxon>Poales</taxon>
        <taxon>Poaceae</taxon>
        <taxon>PACMAD clade</taxon>
        <taxon>Arundinoideae</taxon>
        <taxon>Arundineae</taxon>
        <taxon>Arundo</taxon>
    </lineage>
</organism>
<proteinExistence type="predicted"/>
<sequence>MLPTKPRVASTDILATLKLTVFACERIL</sequence>
<name>A0A0A9DGW2_ARUDO</name>
<reference evidence="1" key="2">
    <citation type="journal article" date="2015" name="Data Brief">
        <title>Shoot transcriptome of the giant reed, Arundo donax.</title>
        <authorList>
            <person name="Barrero R.A."/>
            <person name="Guerrero F.D."/>
            <person name="Moolhuijzen P."/>
            <person name="Goolsby J.A."/>
            <person name="Tidwell J."/>
            <person name="Bellgard S.E."/>
            <person name="Bellgard M.I."/>
        </authorList>
    </citation>
    <scope>NUCLEOTIDE SEQUENCE</scope>
    <source>
        <tissue evidence="1">Shoot tissue taken approximately 20 cm above the soil surface</tissue>
    </source>
</reference>
<reference evidence="1" key="1">
    <citation type="submission" date="2014-09" db="EMBL/GenBank/DDBJ databases">
        <authorList>
            <person name="Magalhaes I.L.F."/>
            <person name="Oliveira U."/>
            <person name="Santos F.R."/>
            <person name="Vidigal T.H.D.A."/>
            <person name="Brescovit A.D."/>
            <person name="Santos A.J."/>
        </authorList>
    </citation>
    <scope>NUCLEOTIDE SEQUENCE</scope>
    <source>
        <tissue evidence="1">Shoot tissue taken approximately 20 cm above the soil surface</tissue>
    </source>
</reference>
<accession>A0A0A9DGW2</accession>
<dbReference type="AlphaFoldDB" id="A0A0A9DGW2"/>
<evidence type="ECO:0000313" key="1">
    <source>
        <dbReference type="EMBL" id="JAD85923.1"/>
    </source>
</evidence>
<protein>
    <submittedName>
        <fullName evidence="1">Uncharacterized protein</fullName>
    </submittedName>
</protein>
<dbReference type="EMBL" id="GBRH01211972">
    <property type="protein sequence ID" value="JAD85923.1"/>
    <property type="molecule type" value="Transcribed_RNA"/>
</dbReference>